<evidence type="ECO:0000313" key="1">
    <source>
        <dbReference type="EMBL" id="ORW84117.1"/>
    </source>
</evidence>
<accession>A0A1X2D7H6</accession>
<dbReference type="AlphaFoldDB" id="A0A1X2D7H6"/>
<name>A0A1X2D7H6_9MYCO</name>
<dbReference type="Proteomes" id="UP000193087">
    <property type="component" value="Unassembled WGS sequence"/>
</dbReference>
<keyword evidence="2" id="KW-1185">Reference proteome</keyword>
<dbReference type="EMBL" id="LQPQ01000038">
    <property type="protein sequence ID" value="ORW84117.1"/>
    <property type="molecule type" value="Genomic_DNA"/>
</dbReference>
<dbReference type="STRING" id="486698.AWC22_14110"/>
<reference evidence="1 2" key="1">
    <citation type="submission" date="2016-01" db="EMBL/GenBank/DDBJ databases">
        <title>The new phylogeny of the genus Mycobacterium.</title>
        <authorList>
            <person name="Tarcisio F."/>
            <person name="Conor M."/>
            <person name="Antonella G."/>
            <person name="Elisabetta G."/>
            <person name="Giulia F.S."/>
            <person name="Sara T."/>
            <person name="Anna F."/>
            <person name="Clotilde B."/>
            <person name="Roberto B."/>
            <person name="Veronica D.S."/>
            <person name="Fabio R."/>
            <person name="Monica P."/>
            <person name="Olivier J."/>
            <person name="Enrico T."/>
            <person name="Nicola S."/>
        </authorList>
    </citation>
    <scope>NUCLEOTIDE SEQUENCE [LARGE SCALE GENOMIC DNA]</scope>
    <source>
        <strain evidence="1 2">DSM 45176</strain>
    </source>
</reference>
<protein>
    <submittedName>
        <fullName evidence="1">Uncharacterized protein</fullName>
    </submittedName>
</protein>
<evidence type="ECO:0000313" key="2">
    <source>
        <dbReference type="Proteomes" id="UP000193087"/>
    </source>
</evidence>
<comment type="caution">
    <text evidence="1">The sequence shown here is derived from an EMBL/GenBank/DDBJ whole genome shotgun (WGS) entry which is preliminary data.</text>
</comment>
<gene>
    <name evidence="1" type="ORF">AWC22_14110</name>
</gene>
<organism evidence="1 2">
    <name type="scientific">Mycobacterium riyadhense</name>
    <dbReference type="NCBI Taxonomy" id="486698"/>
    <lineage>
        <taxon>Bacteria</taxon>
        <taxon>Bacillati</taxon>
        <taxon>Actinomycetota</taxon>
        <taxon>Actinomycetes</taxon>
        <taxon>Mycobacteriales</taxon>
        <taxon>Mycobacteriaceae</taxon>
        <taxon>Mycobacterium</taxon>
    </lineage>
</organism>
<proteinExistence type="predicted"/>
<sequence length="68" mass="7048">MLEELGASRVEAKRTDLAAHIAEANRVRAAVVVKLPAIPLPSAGAEQPFHPAGPGHGAVGVHRLRLAV</sequence>